<accession>A0A173TIE1</accession>
<dbReference type="AlphaFoldDB" id="A0A173TIE1"/>
<dbReference type="OrthoDB" id="9781180at2"/>
<evidence type="ECO:0000313" key="2">
    <source>
        <dbReference type="Proteomes" id="UP000095350"/>
    </source>
</evidence>
<dbReference type="RefSeq" id="WP_015559756.1">
    <property type="nucleotide sequence ID" value="NZ_CABIYH010000010.1"/>
</dbReference>
<name>A0A173TIE1_9FIRM</name>
<dbReference type="Pfam" id="PF13189">
    <property type="entry name" value="Cytidylate_kin2"/>
    <property type="match status" value="1"/>
</dbReference>
<dbReference type="EMBL" id="CYXZ01000010">
    <property type="protein sequence ID" value="CUN02593.1"/>
    <property type="molecule type" value="Genomic_DNA"/>
</dbReference>
<proteinExistence type="predicted"/>
<dbReference type="Proteomes" id="UP000095350">
    <property type="component" value="Unassembled WGS sequence"/>
</dbReference>
<gene>
    <name evidence="1" type="ORF">ERS852572_01573</name>
</gene>
<dbReference type="PaxDb" id="166486-ERS852572_01573"/>
<protein>
    <submittedName>
        <fullName evidence="1">Cytidylate kinase</fullName>
    </submittedName>
</protein>
<dbReference type="Gene3D" id="3.40.50.300">
    <property type="entry name" value="P-loop containing nucleotide triphosphate hydrolases"/>
    <property type="match status" value="1"/>
</dbReference>
<reference evidence="1 2" key="1">
    <citation type="submission" date="2015-09" db="EMBL/GenBank/DDBJ databases">
        <authorList>
            <consortium name="Pathogen Informatics"/>
        </authorList>
    </citation>
    <scope>NUCLEOTIDE SEQUENCE [LARGE SCALE GENOMIC DNA]</scope>
    <source>
        <strain evidence="1 2">2789STDY5834960</strain>
    </source>
</reference>
<dbReference type="SUPFAM" id="SSF52540">
    <property type="entry name" value="P-loop containing nucleoside triphosphate hydrolases"/>
    <property type="match status" value="1"/>
</dbReference>
<organism evidence="1 2">
    <name type="scientific">Roseburia intestinalis</name>
    <dbReference type="NCBI Taxonomy" id="166486"/>
    <lineage>
        <taxon>Bacteria</taxon>
        <taxon>Bacillati</taxon>
        <taxon>Bacillota</taxon>
        <taxon>Clostridia</taxon>
        <taxon>Lachnospirales</taxon>
        <taxon>Lachnospiraceae</taxon>
        <taxon>Roseburia</taxon>
    </lineage>
</organism>
<sequence length="207" mass="23806">MKKTVITIARSYGSGGRTLGKLLAEELGINCYDREILRMASDDSGINEALFGQTDEKLKKSPLFRIARKNPYKGGVIPPESADFVSDDNLFNYQAKVIRELAEEESCIIIGRCADYVLKDDPNVLRLFFFAPREDCIVRVMEHDGITGRDAENKIEKIDKHRADYYKYYTGKDWYDARNYDFCLDTTSMGYEKLVEVVKNFIEVYQS</sequence>
<dbReference type="STRING" id="166486.ERS852572_01573"/>
<evidence type="ECO:0000313" key="1">
    <source>
        <dbReference type="EMBL" id="CUN02593.1"/>
    </source>
</evidence>
<dbReference type="InterPro" id="IPR027417">
    <property type="entry name" value="P-loop_NTPase"/>
</dbReference>
<keyword evidence="1" id="KW-0418">Kinase</keyword>
<keyword evidence="1" id="KW-0808">Transferase</keyword>
<dbReference type="GO" id="GO:0016301">
    <property type="term" value="F:kinase activity"/>
    <property type="evidence" value="ECO:0007669"/>
    <property type="project" value="UniProtKB-KW"/>
</dbReference>